<dbReference type="SMART" id="SM00418">
    <property type="entry name" value="HTH_ARSR"/>
    <property type="match status" value="1"/>
</dbReference>
<feature type="domain" description="HTH arsR-type" evidence="2">
    <location>
        <begin position="5"/>
        <end position="76"/>
    </location>
</feature>
<accession>A0A6G7KC97</accession>
<protein>
    <submittedName>
        <fullName evidence="3">ArsR family transcriptional regulator</fullName>
    </submittedName>
</protein>
<dbReference type="PANTHER" id="PTHR37318:SF1">
    <property type="entry name" value="BSL7504 PROTEIN"/>
    <property type="match status" value="1"/>
</dbReference>
<dbReference type="InterPro" id="IPR011991">
    <property type="entry name" value="ArsR-like_HTH"/>
</dbReference>
<evidence type="ECO:0000256" key="1">
    <source>
        <dbReference type="ARBA" id="ARBA00023125"/>
    </source>
</evidence>
<name>A0A6G7KC97_9LACT</name>
<dbReference type="GO" id="GO:0003700">
    <property type="term" value="F:DNA-binding transcription factor activity"/>
    <property type="evidence" value="ECO:0007669"/>
    <property type="project" value="InterPro"/>
</dbReference>
<dbReference type="InterPro" id="IPR001845">
    <property type="entry name" value="HTH_ArsR_DNA-bd_dom"/>
</dbReference>
<gene>
    <name evidence="3" type="ORF">G7057_10920</name>
</gene>
<dbReference type="CDD" id="cd00090">
    <property type="entry name" value="HTH_ARSR"/>
    <property type="match status" value="1"/>
</dbReference>
<keyword evidence="4" id="KW-1185">Reference proteome</keyword>
<dbReference type="PANTHER" id="PTHR37318">
    <property type="entry name" value="BSL7504 PROTEIN"/>
    <property type="match status" value="1"/>
</dbReference>
<dbReference type="KEGG" id="jar:G7057_10920"/>
<dbReference type="InterPro" id="IPR027395">
    <property type="entry name" value="WH_DNA-bd_dom"/>
</dbReference>
<evidence type="ECO:0000313" key="4">
    <source>
        <dbReference type="Proteomes" id="UP000501451"/>
    </source>
</evidence>
<dbReference type="Gene3D" id="1.10.10.10">
    <property type="entry name" value="Winged helix-like DNA-binding domain superfamily/Winged helix DNA-binding domain"/>
    <property type="match status" value="1"/>
</dbReference>
<reference evidence="3 4" key="1">
    <citation type="journal article" date="2017" name="Int. J. Syst. Evol. Microbiol.">
        <title>Jeotgalibaca porci sp. nov. and Jeotgalibaca arthritidis sp. nov., isolated from pigs, and emended description of the genus Jeotgalibaca.</title>
        <authorList>
            <person name="Zamora L."/>
            <person name="Perez-Sancho M."/>
            <person name="Dominguez L."/>
            <person name="Fernandez-Garayzabal J.F."/>
            <person name="Vela A.I."/>
        </authorList>
    </citation>
    <scope>NUCLEOTIDE SEQUENCE [LARGE SCALE GENOMIC DNA]</scope>
    <source>
        <strain evidence="3 4">CECT 9157</strain>
    </source>
</reference>
<dbReference type="RefSeq" id="WP_166163713.1">
    <property type="nucleotide sequence ID" value="NZ_CP049740.1"/>
</dbReference>
<evidence type="ECO:0000259" key="2">
    <source>
        <dbReference type="SMART" id="SM00418"/>
    </source>
</evidence>
<organism evidence="3 4">
    <name type="scientific">Jeotgalibaca arthritidis</name>
    <dbReference type="NCBI Taxonomy" id="1868794"/>
    <lineage>
        <taxon>Bacteria</taxon>
        <taxon>Bacillati</taxon>
        <taxon>Bacillota</taxon>
        <taxon>Bacilli</taxon>
        <taxon>Lactobacillales</taxon>
        <taxon>Carnobacteriaceae</taxon>
        <taxon>Jeotgalibaca</taxon>
    </lineage>
</organism>
<dbReference type="Pfam" id="PF13601">
    <property type="entry name" value="HTH_34"/>
    <property type="match status" value="1"/>
</dbReference>
<proteinExistence type="predicted"/>
<keyword evidence="1" id="KW-0238">DNA-binding</keyword>
<dbReference type="Proteomes" id="UP000501451">
    <property type="component" value="Chromosome"/>
</dbReference>
<dbReference type="SUPFAM" id="SSF46785">
    <property type="entry name" value="Winged helix' DNA-binding domain"/>
    <property type="match status" value="1"/>
</dbReference>
<dbReference type="AlphaFoldDB" id="A0A6G7KC97"/>
<dbReference type="EMBL" id="CP049740">
    <property type="protein sequence ID" value="QII82904.1"/>
    <property type="molecule type" value="Genomic_DNA"/>
</dbReference>
<dbReference type="GO" id="GO:0003677">
    <property type="term" value="F:DNA binding"/>
    <property type="evidence" value="ECO:0007669"/>
    <property type="project" value="UniProtKB-KW"/>
</dbReference>
<sequence>MKVSDISEIFSSPLRIVIVSSLLSKDMLFSELKEYTEATDGNLSVHLKKLNAWGVIESKKVRIKDKILTSYKLTEFGKAEFENYVLLLESILRK</sequence>
<dbReference type="InterPro" id="IPR036388">
    <property type="entry name" value="WH-like_DNA-bd_sf"/>
</dbReference>
<evidence type="ECO:0000313" key="3">
    <source>
        <dbReference type="EMBL" id="QII82904.1"/>
    </source>
</evidence>
<dbReference type="InterPro" id="IPR036390">
    <property type="entry name" value="WH_DNA-bd_sf"/>
</dbReference>